<feature type="signal peptide" evidence="8">
    <location>
        <begin position="1"/>
        <end position="21"/>
    </location>
</feature>
<evidence type="ECO:0000256" key="6">
    <source>
        <dbReference type="ARBA" id="ARBA00023157"/>
    </source>
</evidence>
<dbReference type="Gene3D" id="3.30.350.10">
    <property type="entry name" value="Subtilisin inhibitor-like"/>
    <property type="match status" value="1"/>
</dbReference>
<comment type="subcellular location">
    <subcellularLocation>
        <location evidence="1">Secreted</location>
    </subcellularLocation>
</comment>
<feature type="region of interest" description="Disordered" evidence="7">
    <location>
        <begin position="35"/>
        <end position="73"/>
    </location>
</feature>
<evidence type="ECO:0000313" key="11">
    <source>
        <dbReference type="Proteomes" id="UP001165368"/>
    </source>
</evidence>
<organism evidence="10 11">
    <name type="scientific">Arthrobacter hankyongi</name>
    <dbReference type="NCBI Taxonomy" id="2904801"/>
    <lineage>
        <taxon>Bacteria</taxon>
        <taxon>Bacillati</taxon>
        <taxon>Actinomycetota</taxon>
        <taxon>Actinomycetes</taxon>
        <taxon>Micrococcales</taxon>
        <taxon>Micrococcaceae</taxon>
        <taxon>Arthrobacter</taxon>
    </lineage>
</organism>
<reference evidence="10" key="1">
    <citation type="submission" date="2022-01" db="EMBL/GenBank/DDBJ databases">
        <authorList>
            <person name="Jo J.-H."/>
            <person name="Im W.-T."/>
        </authorList>
    </citation>
    <scope>NUCLEOTIDE SEQUENCE</scope>
    <source>
        <strain evidence="10">I2-34</strain>
    </source>
</reference>
<keyword evidence="4 10" id="KW-0646">Protease inhibitor</keyword>
<gene>
    <name evidence="10" type="ORF">LVY72_15710</name>
</gene>
<keyword evidence="5" id="KW-0722">Serine protease inhibitor</keyword>
<evidence type="ECO:0000256" key="7">
    <source>
        <dbReference type="SAM" id="MobiDB-lite"/>
    </source>
</evidence>
<evidence type="ECO:0000259" key="9">
    <source>
        <dbReference type="Pfam" id="PF00720"/>
    </source>
</evidence>
<proteinExistence type="inferred from homology"/>
<sequence>MTMTQCRHHTFLRVLPKAAAAAAGIALLLAGCGGPGGPAPSPSATTPPPATQPAPGTPPPATPPSSPGPTKGAAVTDASLKIVMSTQGVAGSQEQVLVCVDSRPTAKSTVSNPEAACAALAKSGDAVFFAPPNPNRACTQQYGGPQQARVTGTLNGKPVDKVFSLTDGCRIAEWQAMQALFGDFGPGV</sequence>
<dbReference type="SUPFAM" id="SSF55399">
    <property type="entry name" value="Subtilisin inhibitor"/>
    <property type="match status" value="1"/>
</dbReference>
<dbReference type="InterPro" id="IPR023549">
    <property type="entry name" value="Subtilisin_inhibitor"/>
</dbReference>
<feature type="domain" description="Subtilisin inhibitor" evidence="9">
    <location>
        <begin position="89"/>
        <end position="160"/>
    </location>
</feature>
<feature type="chain" id="PRO_5047096020" evidence="8">
    <location>
        <begin position="22"/>
        <end position="188"/>
    </location>
</feature>
<evidence type="ECO:0000256" key="5">
    <source>
        <dbReference type="ARBA" id="ARBA00022900"/>
    </source>
</evidence>
<evidence type="ECO:0000313" key="10">
    <source>
        <dbReference type="EMBL" id="MCG2623344.1"/>
    </source>
</evidence>
<name>A0ABS9L9J5_9MICC</name>
<evidence type="ECO:0000256" key="4">
    <source>
        <dbReference type="ARBA" id="ARBA00022690"/>
    </source>
</evidence>
<evidence type="ECO:0000256" key="8">
    <source>
        <dbReference type="SAM" id="SignalP"/>
    </source>
</evidence>
<evidence type="ECO:0000256" key="2">
    <source>
        <dbReference type="ARBA" id="ARBA00010472"/>
    </source>
</evidence>
<dbReference type="Pfam" id="PF00720">
    <property type="entry name" value="SSI"/>
    <property type="match status" value="1"/>
</dbReference>
<protein>
    <submittedName>
        <fullName evidence="10">Subtilase-type protease inhibitor</fullName>
    </submittedName>
</protein>
<dbReference type="InterPro" id="IPR036819">
    <property type="entry name" value="Subtilisin_inhibitor-like_sf"/>
</dbReference>
<comment type="caution">
    <text evidence="10">The sequence shown here is derived from an EMBL/GenBank/DDBJ whole genome shotgun (WGS) entry which is preliminary data.</text>
</comment>
<dbReference type="EMBL" id="JAKLTQ010000013">
    <property type="protein sequence ID" value="MCG2623344.1"/>
    <property type="molecule type" value="Genomic_DNA"/>
</dbReference>
<keyword evidence="8" id="KW-0732">Signal</keyword>
<accession>A0ABS9L9J5</accession>
<dbReference type="Proteomes" id="UP001165368">
    <property type="component" value="Unassembled WGS sequence"/>
</dbReference>
<dbReference type="GO" id="GO:0030414">
    <property type="term" value="F:peptidase inhibitor activity"/>
    <property type="evidence" value="ECO:0007669"/>
    <property type="project" value="UniProtKB-KW"/>
</dbReference>
<comment type="similarity">
    <text evidence="2">Belongs to the protease inhibitor I16 (SSI) family.</text>
</comment>
<dbReference type="PROSITE" id="PS51257">
    <property type="entry name" value="PROKAR_LIPOPROTEIN"/>
    <property type="match status" value="1"/>
</dbReference>
<evidence type="ECO:0000256" key="1">
    <source>
        <dbReference type="ARBA" id="ARBA00004613"/>
    </source>
</evidence>
<keyword evidence="11" id="KW-1185">Reference proteome</keyword>
<dbReference type="RefSeq" id="WP_237822566.1">
    <property type="nucleotide sequence ID" value="NZ_JAKLTQ010000013.1"/>
</dbReference>
<evidence type="ECO:0000256" key="3">
    <source>
        <dbReference type="ARBA" id="ARBA00022525"/>
    </source>
</evidence>
<keyword evidence="3" id="KW-0964">Secreted</keyword>
<keyword evidence="6" id="KW-1015">Disulfide bond</keyword>
<feature type="compositionally biased region" description="Pro residues" evidence="7">
    <location>
        <begin position="37"/>
        <end position="67"/>
    </location>
</feature>